<dbReference type="InterPro" id="IPR019332">
    <property type="entry name" value="OSCP1"/>
</dbReference>
<dbReference type="GO" id="GO:0005737">
    <property type="term" value="C:cytoplasm"/>
    <property type="evidence" value="ECO:0007669"/>
    <property type="project" value="TreeGrafter"/>
</dbReference>
<dbReference type="Proteomes" id="UP000013827">
    <property type="component" value="Unassembled WGS sequence"/>
</dbReference>
<keyword evidence="2" id="KW-1185">Reference proteome</keyword>
<dbReference type="HOGENOM" id="CLU_039360_1_0_1"/>
<dbReference type="PANTHER" id="PTHR21439">
    <property type="entry name" value="OXIDORED-NITRO DOMAIN-CONTAINING PROTEIN"/>
    <property type="match status" value="1"/>
</dbReference>
<protein>
    <submittedName>
        <fullName evidence="1">Uncharacterized protein</fullName>
    </submittedName>
</protein>
<accession>A0A0D3KM78</accession>
<evidence type="ECO:0000313" key="2">
    <source>
        <dbReference type="Proteomes" id="UP000013827"/>
    </source>
</evidence>
<sequence>MYSPRFIGELFRSQEMYSVEATRQIFDRLAHSSIMRLNKASMDKLFDLMTMGFKYQMLACRYPQALEPSHATRAASSHSPPTPGRDARQELVLVTLNHLHEIRKKVLRSEASLCGFFGGKLVKVSLFLQEGIQTADGTIVISPSGPLPPSVDTPGTITYLDASGAVSACESFPYPANTLPAHSPADELASCRLGLNKYATHDKGESPNRDILRSSSAAKSTKELNLLAELLVGGGGPTDSFKLNLFPESGAGSFDSGGSTTITIDLDGQASDASGLAGIVADLKVHAPAEADNGGELLAALAALAASAPAGAPSTAHCLEPNLSQAATTCLI</sequence>
<name>A0A0D3KM78_EMIH1</name>
<dbReference type="KEGG" id="ehx:EMIHUDRAFT_201139"/>
<dbReference type="eggNOG" id="KOG4033">
    <property type="taxonomic scope" value="Eukaryota"/>
</dbReference>
<organism evidence="1 2">
    <name type="scientific">Emiliania huxleyi (strain CCMP1516)</name>
    <dbReference type="NCBI Taxonomy" id="280463"/>
    <lineage>
        <taxon>Eukaryota</taxon>
        <taxon>Haptista</taxon>
        <taxon>Haptophyta</taxon>
        <taxon>Prymnesiophyceae</taxon>
        <taxon>Isochrysidales</taxon>
        <taxon>Noelaerhabdaceae</taxon>
        <taxon>Emiliania</taxon>
    </lineage>
</organism>
<dbReference type="STRING" id="2903.R1DMQ9"/>
<dbReference type="PANTHER" id="PTHR21439:SF0">
    <property type="entry name" value="PROTEIN OSCP1"/>
    <property type="match status" value="1"/>
</dbReference>
<dbReference type="RefSeq" id="XP_005789292.1">
    <property type="nucleotide sequence ID" value="XM_005789235.1"/>
</dbReference>
<dbReference type="GeneID" id="17282133"/>
<dbReference type="AlphaFoldDB" id="A0A0D3KM78"/>
<proteinExistence type="predicted"/>
<dbReference type="EnsemblProtists" id="EOD36863">
    <property type="protein sequence ID" value="EOD36863"/>
    <property type="gene ID" value="EMIHUDRAFT_201139"/>
</dbReference>
<dbReference type="Pfam" id="PF10188">
    <property type="entry name" value="Oscp1"/>
    <property type="match status" value="1"/>
</dbReference>
<reference evidence="1" key="2">
    <citation type="submission" date="2024-10" db="UniProtKB">
        <authorList>
            <consortium name="EnsemblProtists"/>
        </authorList>
    </citation>
    <scope>IDENTIFICATION</scope>
</reference>
<dbReference type="GO" id="GO:0005886">
    <property type="term" value="C:plasma membrane"/>
    <property type="evidence" value="ECO:0007669"/>
    <property type="project" value="TreeGrafter"/>
</dbReference>
<dbReference type="PaxDb" id="2903-EOD36863"/>
<reference evidence="2" key="1">
    <citation type="journal article" date="2013" name="Nature">
        <title>Pan genome of the phytoplankton Emiliania underpins its global distribution.</title>
        <authorList>
            <person name="Read B.A."/>
            <person name="Kegel J."/>
            <person name="Klute M.J."/>
            <person name="Kuo A."/>
            <person name="Lefebvre S.C."/>
            <person name="Maumus F."/>
            <person name="Mayer C."/>
            <person name="Miller J."/>
            <person name="Monier A."/>
            <person name="Salamov A."/>
            <person name="Young J."/>
            <person name="Aguilar M."/>
            <person name="Claverie J.M."/>
            <person name="Frickenhaus S."/>
            <person name="Gonzalez K."/>
            <person name="Herman E.K."/>
            <person name="Lin Y.C."/>
            <person name="Napier J."/>
            <person name="Ogata H."/>
            <person name="Sarno A.F."/>
            <person name="Shmutz J."/>
            <person name="Schroeder D."/>
            <person name="de Vargas C."/>
            <person name="Verret F."/>
            <person name="von Dassow P."/>
            <person name="Valentin K."/>
            <person name="Van de Peer Y."/>
            <person name="Wheeler G."/>
            <person name="Dacks J.B."/>
            <person name="Delwiche C.F."/>
            <person name="Dyhrman S.T."/>
            <person name="Glockner G."/>
            <person name="John U."/>
            <person name="Richards T."/>
            <person name="Worden A.Z."/>
            <person name="Zhang X."/>
            <person name="Grigoriev I.V."/>
            <person name="Allen A.E."/>
            <person name="Bidle K."/>
            <person name="Borodovsky M."/>
            <person name="Bowler C."/>
            <person name="Brownlee C."/>
            <person name="Cock J.M."/>
            <person name="Elias M."/>
            <person name="Gladyshev V.N."/>
            <person name="Groth M."/>
            <person name="Guda C."/>
            <person name="Hadaegh A."/>
            <person name="Iglesias-Rodriguez M.D."/>
            <person name="Jenkins J."/>
            <person name="Jones B.M."/>
            <person name="Lawson T."/>
            <person name="Leese F."/>
            <person name="Lindquist E."/>
            <person name="Lobanov A."/>
            <person name="Lomsadze A."/>
            <person name="Malik S.B."/>
            <person name="Marsh M.E."/>
            <person name="Mackinder L."/>
            <person name="Mock T."/>
            <person name="Mueller-Roeber B."/>
            <person name="Pagarete A."/>
            <person name="Parker M."/>
            <person name="Probert I."/>
            <person name="Quesneville H."/>
            <person name="Raines C."/>
            <person name="Rensing S.A."/>
            <person name="Riano-Pachon D.M."/>
            <person name="Richier S."/>
            <person name="Rokitta S."/>
            <person name="Shiraiwa Y."/>
            <person name="Soanes D.M."/>
            <person name="van der Giezen M."/>
            <person name="Wahlund T.M."/>
            <person name="Williams B."/>
            <person name="Wilson W."/>
            <person name="Wolfe G."/>
            <person name="Wurch L.L."/>
        </authorList>
    </citation>
    <scope>NUCLEOTIDE SEQUENCE</scope>
</reference>
<evidence type="ECO:0000313" key="1">
    <source>
        <dbReference type="EnsemblProtists" id="EOD36863"/>
    </source>
</evidence>
<dbReference type="OMA" id="SHTGCAK"/>